<proteinExistence type="predicted"/>
<dbReference type="OrthoDB" id="3184970at2759"/>
<evidence type="ECO:0000313" key="1">
    <source>
        <dbReference type="EMBL" id="KAF7341382.1"/>
    </source>
</evidence>
<name>A0A8H7CMH2_9AGAR</name>
<dbReference type="Gene3D" id="3.30.710.10">
    <property type="entry name" value="Potassium Channel Kv1.1, Chain A"/>
    <property type="match status" value="1"/>
</dbReference>
<organism evidence="1 2">
    <name type="scientific">Mycena venus</name>
    <dbReference type="NCBI Taxonomy" id="2733690"/>
    <lineage>
        <taxon>Eukaryota</taxon>
        <taxon>Fungi</taxon>
        <taxon>Dikarya</taxon>
        <taxon>Basidiomycota</taxon>
        <taxon>Agaricomycotina</taxon>
        <taxon>Agaricomycetes</taxon>
        <taxon>Agaricomycetidae</taxon>
        <taxon>Agaricales</taxon>
        <taxon>Marasmiineae</taxon>
        <taxon>Mycenaceae</taxon>
        <taxon>Mycena</taxon>
    </lineage>
</organism>
<protein>
    <recommendedName>
        <fullName evidence="3">BTB domain-containing protein</fullName>
    </recommendedName>
</protein>
<dbReference type="InterPro" id="IPR011333">
    <property type="entry name" value="SKP1/BTB/POZ_sf"/>
</dbReference>
<evidence type="ECO:0008006" key="3">
    <source>
        <dbReference type="Google" id="ProtNLM"/>
    </source>
</evidence>
<dbReference type="SUPFAM" id="SSF54695">
    <property type="entry name" value="POZ domain"/>
    <property type="match status" value="1"/>
</dbReference>
<dbReference type="Proteomes" id="UP000620124">
    <property type="component" value="Unassembled WGS sequence"/>
</dbReference>
<evidence type="ECO:0000313" key="2">
    <source>
        <dbReference type="Proteomes" id="UP000620124"/>
    </source>
</evidence>
<gene>
    <name evidence="1" type="ORF">MVEN_01874700</name>
</gene>
<keyword evidence="2" id="KW-1185">Reference proteome</keyword>
<sequence>MTLFRRMQVGVAHRYYDPPMITVQGNQLAKLLARSPHLIDYICELKIMCDEETLELIVQVPWSRLSSVWLIRDEETPDLRLITTLVSIPSLRAVRFSFWDANDLRKMIASCSPSVFCLGLIGPLPATLHPIYSEVSLPKQRRTITHLELSFLLDSSWIPAFLMDPACPVDFSRLSHMKIGYLTPSTVLHRFQQTIENLEFDMSDTESLGSLDFGSFPVLSHISIGGFGENLVALHHAVERSRRNGIRTICYPSFFPYMLDFIPTFESCILAADMPELRMVEVRPRNREDRPTSGIASRIKENMQTAFRGSARGTPKYTNAEWTSLIEERMPRLVERGILVRGNGIWCYLLAAEPLLSLTFIDHFVHQLVRMDSRKILVSPKFNSPDADIIFKSSDGVLFHVHRKNLEVCTEGFPPAEIPTQDEVVELTESSVTLELLFQFMYPQRHPALDTTPFEILYPLAEASEKYQVFPAMNICHIRLRDMVHEHSVEVAVYAAKHDYPYLVSEVAPMMISMDSVKVVEMLPPYLVLPWIRYVQQWTKVLRDVALVLRYRGNEHETGQYCQSNGRIKWPLLALGCMGRLGAGVHTLRILDKVFDVTLELANMNQNVGRGLPDCCKNDLDAWRERIEHGISTIPKFSTFL</sequence>
<dbReference type="AlphaFoldDB" id="A0A8H7CMH2"/>
<dbReference type="EMBL" id="JACAZI010000018">
    <property type="protein sequence ID" value="KAF7341382.1"/>
    <property type="molecule type" value="Genomic_DNA"/>
</dbReference>
<reference evidence="1" key="1">
    <citation type="submission" date="2020-05" db="EMBL/GenBank/DDBJ databases">
        <title>Mycena genomes resolve the evolution of fungal bioluminescence.</title>
        <authorList>
            <person name="Tsai I.J."/>
        </authorList>
    </citation>
    <scope>NUCLEOTIDE SEQUENCE</scope>
    <source>
        <strain evidence="1">CCC161011</strain>
    </source>
</reference>
<comment type="caution">
    <text evidence="1">The sequence shown here is derived from an EMBL/GenBank/DDBJ whole genome shotgun (WGS) entry which is preliminary data.</text>
</comment>
<accession>A0A8H7CMH2</accession>